<dbReference type="AlphaFoldDB" id="A0A9C7L9R3"/>
<dbReference type="Proteomes" id="UP000789845">
    <property type="component" value="Unassembled WGS sequence"/>
</dbReference>
<dbReference type="EMBL" id="CAKJTG010000006">
    <property type="protein sequence ID" value="CAG9607667.1"/>
    <property type="molecule type" value="Genomic_DNA"/>
</dbReference>
<feature type="transmembrane region" description="Helical" evidence="1">
    <location>
        <begin position="47"/>
        <end position="69"/>
    </location>
</feature>
<keyword evidence="1" id="KW-1133">Transmembrane helix</keyword>
<evidence type="ECO:0000256" key="1">
    <source>
        <dbReference type="SAM" id="Phobius"/>
    </source>
</evidence>
<feature type="transmembrane region" description="Helical" evidence="1">
    <location>
        <begin position="81"/>
        <end position="104"/>
    </location>
</feature>
<comment type="caution">
    <text evidence="2">The sequence shown here is derived from an EMBL/GenBank/DDBJ whole genome shotgun (WGS) entry which is preliminary data.</text>
</comment>
<keyword evidence="1" id="KW-0812">Transmembrane</keyword>
<proteinExistence type="predicted"/>
<dbReference type="RefSeq" id="WP_230495928.1">
    <property type="nucleotide sequence ID" value="NZ_CAKJTG010000006.1"/>
</dbReference>
<name>A0A9C7L9R3_9BACI</name>
<accession>A0A9C7L9R3</accession>
<gene>
    <name evidence="2" type="ORF">NEOCIP111885_01359</name>
</gene>
<sequence>MLNFLRSIDSKIGIMFTCLIATANYYFLLLSVAGILDASFNYEGGLILTTAFGYGLPLSVAATAITAALMREFKKKRKRHINGIIHILHLTIFILVIIAFVYLITSLIME</sequence>
<keyword evidence="1" id="KW-0472">Membrane</keyword>
<protein>
    <submittedName>
        <fullName evidence="2">Uncharacterized protein</fullName>
    </submittedName>
</protein>
<organism evidence="2 3">
    <name type="scientific">Pseudoneobacillus rhizosphaerae</name>
    <dbReference type="NCBI Taxonomy" id="2880968"/>
    <lineage>
        <taxon>Bacteria</taxon>
        <taxon>Bacillati</taxon>
        <taxon>Bacillota</taxon>
        <taxon>Bacilli</taxon>
        <taxon>Bacillales</taxon>
        <taxon>Bacillaceae</taxon>
        <taxon>Pseudoneobacillus</taxon>
    </lineage>
</organism>
<feature type="transmembrane region" description="Helical" evidence="1">
    <location>
        <begin position="12"/>
        <end position="35"/>
    </location>
</feature>
<evidence type="ECO:0000313" key="2">
    <source>
        <dbReference type="EMBL" id="CAG9607667.1"/>
    </source>
</evidence>
<evidence type="ECO:0000313" key="3">
    <source>
        <dbReference type="Proteomes" id="UP000789845"/>
    </source>
</evidence>
<keyword evidence="3" id="KW-1185">Reference proteome</keyword>
<reference evidence="2" key="1">
    <citation type="submission" date="2021-10" db="EMBL/GenBank/DDBJ databases">
        <authorList>
            <person name="Criscuolo A."/>
        </authorList>
    </citation>
    <scope>NUCLEOTIDE SEQUENCE</scope>
    <source>
        <strain evidence="2">CIP111885</strain>
    </source>
</reference>